<dbReference type="OrthoDB" id="9788881at2"/>
<dbReference type="AlphaFoldDB" id="A0A1H0K8J4"/>
<dbReference type="PANTHER" id="PTHR34322:SF2">
    <property type="entry name" value="TRANSPOSASE IS200-LIKE DOMAIN-CONTAINING PROTEIN"/>
    <property type="match status" value="1"/>
</dbReference>
<name>A0A1H0K8J4_9BACT</name>
<dbReference type="InterPro" id="IPR036515">
    <property type="entry name" value="Transposase_17_sf"/>
</dbReference>
<dbReference type="GO" id="GO:0003677">
    <property type="term" value="F:DNA binding"/>
    <property type="evidence" value="ECO:0007669"/>
    <property type="project" value="InterPro"/>
</dbReference>
<dbReference type="GO" id="GO:0006313">
    <property type="term" value="P:DNA transposition"/>
    <property type="evidence" value="ECO:0007669"/>
    <property type="project" value="InterPro"/>
</dbReference>
<feature type="domain" description="Transposase IS200-like" evidence="1">
    <location>
        <begin position="30"/>
        <end position="135"/>
    </location>
</feature>
<evidence type="ECO:0000313" key="3">
    <source>
        <dbReference type="Proteomes" id="UP000199134"/>
    </source>
</evidence>
<proteinExistence type="predicted"/>
<comment type="caution">
    <text evidence="2">The sequence shown here is derived from an EMBL/GenBank/DDBJ whole genome shotgun (WGS) entry which is preliminary data.</text>
</comment>
<reference evidence="3" key="1">
    <citation type="submission" date="2016-10" db="EMBL/GenBank/DDBJ databases">
        <authorList>
            <person name="de Groot N.N."/>
        </authorList>
    </citation>
    <scope>NUCLEOTIDE SEQUENCE [LARGE SCALE GENOMIC DNA]</scope>
    <source>
        <strain evidence="3">BP1-145</strain>
    </source>
</reference>
<gene>
    <name evidence="2" type="ORF">SAMN04487900_1245</name>
</gene>
<dbReference type="InterPro" id="IPR002686">
    <property type="entry name" value="Transposase_17"/>
</dbReference>
<evidence type="ECO:0000313" key="2">
    <source>
        <dbReference type="EMBL" id="SDO52102.1"/>
    </source>
</evidence>
<dbReference type="SMART" id="SM01321">
    <property type="entry name" value="Y1_Tnp"/>
    <property type="match status" value="1"/>
</dbReference>
<dbReference type="EMBL" id="FNIW01000024">
    <property type="protein sequence ID" value="SDO52102.1"/>
    <property type="molecule type" value="Genomic_DNA"/>
</dbReference>
<dbReference type="GO" id="GO:0004803">
    <property type="term" value="F:transposase activity"/>
    <property type="evidence" value="ECO:0007669"/>
    <property type="project" value="InterPro"/>
</dbReference>
<dbReference type="Proteomes" id="UP000199134">
    <property type="component" value="Unassembled WGS sequence"/>
</dbReference>
<dbReference type="SUPFAM" id="SSF143422">
    <property type="entry name" value="Transposase IS200-like"/>
    <property type="match status" value="1"/>
</dbReference>
<sequence>MLRVNAINRQGLLNCLTFNPKSLVFKTVSVPPVLLNQEPSVHPSCHRETLTCPPCPLGTNCTYYAYCLMSNHFHLLIREREEPVGDTIKRIASSYVYYYNRKYGRDGHLFKERFKSEPVNDMAYFTTLLSYIHQNPVKAGIVEHVKDYEYSSWSEYDGSVDSVFQICNTQTVLNRIPFTELEAWVNEPLPEDVYCLDIEGSSRRRPSDDQIWKLIIEKTGVTNNSAFQQLDNNTKQQVFLELKDCGASLRQLERLTGIGKGVIHRIWNSGKL</sequence>
<evidence type="ECO:0000259" key="1">
    <source>
        <dbReference type="SMART" id="SM01321"/>
    </source>
</evidence>
<dbReference type="Pfam" id="PF01797">
    <property type="entry name" value="Y1_Tnp"/>
    <property type="match status" value="1"/>
</dbReference>
<organism evidence="2 3">
    <name type="scientific">Prevotella communis</name>
    <dbReference type="NCBI Taxonomy" id="2913614"/>
    <lineage>
        <taxon>Bacteria</taxon>
        <taxon>Pseudomonadati</taxon>
        <taxon>Bacteroidota</taxon>
        <taxon>Bacteroidia</taxon>
        <taxon>Bacteroidales</taxon>
        <taxon>Prevotellaceae</taxon>
        <taxon>Prevotella</taxon>
    </lineage>
</organism>
<protein>
    <submittedName>
        <fullName evidence="2">Transposase IS200 like</fullName>
    </submittedName>
</protein>
<dbReference type="PANTHER" id="PTHR34322">
    <property type="entry name" value="TRANSPOSASE, Y1_TNP DOMAIN-CONTAINING"/>
    <property type="match status" value="1"/>
</dbReference>
<dbReference type="Gene3D" id="3.30.70.1290">
    <property type="entry name" value="Transposase IS200-like"/>
    <property type="match status" value="1"/>
</dbReference>
<accession>A0A1H0K8J4</accession>